<dbReference type="AlphaFoldDB" id="A0A401TPR4"/>
<dbReference type="Proteomes" id="UP000287033">
    <property type="component" value="Unassembled WGS sequence"/>
</dbReference>
<dbReference type="OrthoDB" id="654191at2759"/>
<feature type="non-terminal residue" evidence="7">
    <location>
        <position position="83"/>
    </location>
</feature>
<reference evidence="7 8" key="1">
    <citation type="journal article" date="2018" name="Nat. Ecol. Evol.">
        <title>Shark genomes provide insights into elasmobranch evolution and the origin of vertebrates.</title>
        <authorList>
            <person name="Hara Y"/>
            <person name="Yamaguchi K"/>
            <person name="Onimaru K"/>
            <person name="Kadota M"/>
            <person name="Koyanagi M"/>
            <person name="Keeley SD"/>
            <person name="Tatsumi K"/>
            <person name="Tanaka K"/>
            <person name="Motone F"/>
            <person name="Kageyama Y"/>
            <person name="Nozu R"/>
            <person name="Adachi N"/>
            <person name="Nishimura O"/>
            <person name="Nakagawa R"/>
            <person name="Tanegashima C"/>
            <person name="Kiyatake I"/>
            <person name="Matsumoto R"/>
            <person name="Murakumo K"/>
            <person name="Nishida K"/>
            <person name="Terakita A"/>
            <person name="Kuratani S"/>
            <person name="Sato K"/>
            <person name="Hyodo S Kuraku.S."/>
        </authorList>
    </citation>
    <scope>NUCLEOTIDE SEQUENCE [LARGE SCALE GENOMIC DNA]</scope>
</reference>
<dbReference type="EMBL" id="BEZZ01137453">
    <property type="protein sequence ID" value="GCC44634.1"/>
    <property type="molecule type" value="Genomic_DNA"/>
</dbReference>
<comment type="caution">
    <text evidence="7">The sequence shown here is derived from an EMBL/GenBank/DDBJ whole genome shotgun (WGS) entry which is preliminary data.</text>
</comment>
<evidence type="ECO:0000256" key="5">
    <source>
        <dbReference type="SAM" id="MobiDB-lite"/>
    </source>
</evidence>
<protein>
    <recommendedName>
        <fullName evidence="6">RING-type domain-containing protein</fullName>
    </recommendedName>
</protein>
<dbReference type="InterPro" id="IPR013083">
    <property type="entry name" value="Znf_RING/FYVE/PHD"/>
</dbReference>
<evidence type="ECO:0000256" key="4">
    <source>
        <dbReference type="PROSITE-ProRule" id="PRU00175"/>
    </source>
</evidence>
<sequence>MKNMEQELICPLCKEMYKQPIILPCAHNVCLMCATELLVQQGITCAEPASEPSSPASTPIVRSPRIGRRAGTKTDRLDRLIRA</sequence>
<dbReference type="InterPro" id="IPR018957">
    <property type="entry name" value="Znf_C3HC4_RING-type"/>
</dbReference>
<feature type="domain" description="RING-type" evidence="6">
    <location>
        <begin position="10"/>
        <end position="45"/>
    </location>
</feature>
<evidence type="ECO:0000256" key="1">
    <source>
        <dbReference type="ARBA" id="ARBA00022723"/>
    </source>
</evidence>
<dbReference type="Gene3D" id="3.30.40.10">
    <property type="entry name" value="Zinc/RING finger domain, C3HC4 (zinc finger)"/>
    <property type="match status" value="1"/>
</dbReference>
<keyword evidence="2 4" id="KW-0863">Zinc-finger</keyword>
<dbReference type="STRING" id="137246.A0A401TPR4"/>
<keyword evidence="3" id="KW-0862">Zinc</keyword>
<dbReference type="PROSITE" id="PS00518">
    <property type="entry name" value="ZF_RING_1"/>
    <property type="match status" value="1"/>
</dbReference>
<name>A0A401TPR4_CHIPU</name>
<organism evidence="7 8">
    <name type="scientific">Chiloscyllium punctatum</name>
    <name type="common">Brownbanded bambooshark</name>
    <name type="synonym">Hemiscyllium punctatum</name>
    <dbReference type="NCBI Taxonomy" id="137246"/>
    <lineage>
        <taxon>Eukaryota</taxon>
        <taxon>Metazoa</taxon>
        <taxon>Chordata</taxon>
        <taxon>Craniata</taxon>
        <taxon>Vertebrata</taxon>
        <taxon>Chondrichthyes</taxon>
        <taxon>Elasmobranchii</taxon>
        <taxon>Galeomorphii</taxon>
        <taxon>Galeoidea</taxon>
        <taxon>Orectolobiformes</taxon>
        <taxon>Hemiscylliidae</taxon>
        <taxon>Chiloscyllium</taxon>
    </lineage>
</organism>
<gene>
    <name evidence="7" type="ORF">chiPu_0028687</name>
</gene>
<evidence type="ECO:0000259" key="6">
    <source>
        <dbReference type="PROSITE" id="PS50089"/>
    </source>
</evidence>
<evidence type="ECO:0000313" key="8">
    <source>
        <dbReference type="Proteomes" id="UP000287033"/>
    </source>
</evidence>
<dbReference type="InterPro" id="IPR017907">
    <property type="entry name" value="Znf_RING_CS"/>
</dbReference>
<accession>A0A401TPR4</accession>
<feature type="region of interest" description="Disordered" evidence="5">
    <location>
        <begin position="47"/>
        <end position="83"/>
    </location>
</feature>
<dbReference type="InterPro" id="IPR001841">
    <property type="entry name" value="Znf_RING"/>
</dbReference>
<evidence type="ECO:0000256" key="2">
    <source>
        <dbReference type="ARBA" id="ARBA00022771"/>
    </source>
</evidence>
<feature type="compositionally biased region" description="Low complexity" evidence="5">
    <location>
        <begin position="47"/>
        <end position="57"/>
    </location>
</feature>
<proteinExistence type="predicted"/>
<evidence type="ECO:0000313" key="7">
    <source>
        <dbReference type="EMBL" id="GCC44634.1"/>
    </source>
</evidence>
<dbReference type="PROSITE" id="PS50089">
    <property type="entry name" value="ZF_RING_2"/>
    <property type="match status" value="1"/>
</dbReference>
<keyword evidence="1" id="KW-0479">Metal-binding</keyword>
<dbReference type="SUPFAM" id="SSF57850">
    <property type="entry name" value="RING/U-box"/>
    <property type="match status" value="1"/>
</dbReference>
<keyword evidence="8" id="KW-1185">Reference proteome</keyword>
<dbReference type="Pfam" id="PF00097">
    <property type="entry name" value="zf-C3HC4"/>
    <property type="match status" value="1"/>
</dbReference>
<dbReference type="GO" id="GO:0008270">
    <property type="term" value="F:zinc ion binding"/>
    <property type="evidence" value="ECO:0007669"/>
    <property type="project" value="UniProtKB-KW"/>
</dbReference>
<feature type="compositionally biased region" description="Basic and acidic residues" evidence="5">
    <location>
        <begin position="72"/>
        <end position="83"/>
    </location>
</feature>
<evidence type="ECO:0000256" key="3">
    <source>
        <dbReference type="ARBA" id="ARBA00022833"/>
    </source>
</evidence>